<gene>
    <name evidence="2" type="ORF">COCHEDRAFT_1038898</name>
</gene>
<dbReference type="Pfam" id="PF07859">
    <property type="entry name" value="Abhydrolase_3"/>
    <property type="match status" value="1"/>
</dbReference>
<dbReference type="STRING" id="701091.M2V7A0"/>
<dbReference type="InterPro" id="IPR029058">
    <property type="entry name" value="AB_hydrolase_fold"/>
</dbReference>
<reference evidence="3" key="2">
    <citation type="journal article" date="2013" name="PLoS Genet.">
        <title>Comparative genome structure, secondary metabolite, and effector coding capacity across Cochliobolus pathogens.</title>
        <authorList>
            <person name="Condon B.J."/>
            <person name="Leng Y."/>
            <person name="Wu D."/>
            <person name="Bushley K.E."/>
            <person name="Ohm R.A."/>
            <person name="Otillar R."/>
            <person name="Martin J."/>
            <person name="Schackwitz W."/>
            <person name="Grimwood J."/>
            <person name="MohdZainudin N."/>
            <person name="Xue C."/>
            <person name="Wang R."/>
            <person name="Manning V.A."/>
            <person name="Dhillon B."/>
            <person name="Tu Z.J."/>
            <person name="Steffenson B.J."/>
            <person name="Salamov A."/>
            <person name="Sun H."/>
            <person name="Lowry S."/>
            <person name="LaButti K."/>
            <person name="Han J."/>
            <person name="Copeland A."/>
            <person name="Lindquist E."/>
            <person name="Barry K."/>
            <person name="Schmutz J."/>
            <person name="Baker S.E."/>
            <person name="Ciuffetti L.M."/>
            <person name="Grigoriev I.V."/>
            <person name="Zhong S."/>
            <person name="Turgeon B.G."/>
        </authorList>
    </citation>
    <scope>NUCLEOTIDE SEQUENCE [LARGE SCALE GENOMIC DNA]</scope>
    <source>
        <strain evidence="3">C5 / ATCC 48332 / race O</strain>
    </source>
</reference>
<dbReference type="PANTHER" id="PTHR23025">
    <property type="entry name" value="TRIACYLGLYCEROL LIPASE"/>
    <property type="match status" value="1"/>
</dbReference>
<dbReference type="GO" id="GO:0004771">
    <property type="term" value="F:sterol ester esterase activity"/>
    <property type="evidence" value="ECO:0007669"/>
    <property type="project" value="TreeGrafter"/>
</dbReference>
<proteinExistence type="predicted"/>
<dbReference type="Gene3D" id="3.40.50.1820">
    <property type="entry name" value="alpha/beta hydrolase"/>
    <property type="match status" value="1"/>
</dbReference>
<dbReference type="GO" id="GO:0005829">
    <property type="term" value="C:cytosol"/>
    <property type="evidence" value="ECO:0007669"/>
    <property type="project" value="TreeGrafter"/>
</dbReference>
<dbReference type="AlphaFoldDB" id="M2V7A0"/>
<feature type="non-terminal residue" evidence="2">
    <location>
        <position position="1"/>
    </location>
</feature>
<dbReference type="InterPro" id="IPR013094">
    <property type="entry name" value="AB_hydrolase_3"/>
</dbReference>
<dbReference type="HOGENOM" id="CLU_2151671_0_0_1"/>
<sequence>HIHGGKFTSMRAHQVIPSLIPFVSQSSLPFLAVDYRRALEFPFQTPLENCWTALLFLQLQIKRLGIDVNKIAVWRKSAGGALAASISLVARDRDFLPPLTKQILIYPMLDDR</sequence>
<dbReference type="EMBL" id="KB445570">
    <property type="protein sequence ID" value="EMD95618.1"/>
    <property type="molecule type" value="Genomic_DNA"/>
</dbReference>
<dbReference type="GO" id="GO:0004806">
    <property type="term" value="F:triacylglycerol lipase activity"/>
    <property type="evidence" value="ECO:0007669"/>
    <property type="project" value="TreeGrafter"/>
</dbReference>
<dbReference type="PANTHER" id="PTHR23025:SF3">
    <property type="entry name" value="HORMONE-SENSITIVE LIPASE"/>
    <property type="match status" value="1"/>
</dbReference>
<dbReference type="GO" id="GO:0019433">
    <property type="term" value="P:triglyceride catabolic process"/>
    <property type="evidence" value="ECO:0007669"/>
    <property type="project" value="TreeGrafter"/>
</dbReference>
<organism evidence="2 3">
    <name type="scientific">Cochliobolus heterostrophus (strain C5 / ATCC 48332 / race O)</name>
    <name type="common">Southern corn leaf blight fungus</name>
    <name type="synonym">Bipolaris maydis</name>
    <dbReference type="NCBI Taxonomy" id="701091"/>
    <lineage>
        <taxon>Eukaryota</taxon>
        <taxon>Fungi</taxon>
        <taxon>Dikarya</taxon>
        <taxon>Ascomycota</taxon>
        <taxon>Pezizomycotina</taxon>
        <taxon>Dothideomycetes</taxon>
        <taxon>Pleosporomycetidae</taxon>
        <taxon>Pleosporales</taxon>
        <taxon>Pleosporineae</taxon>
        <taxon>Pleosporaceae</taxon>
        <taxon>Bipolaris</taxon>
    </lineage>
</organism>
<dbReference type="SUPFAM" id="SSF53474">
    <property type="entry name" value="alpha/beta-Hydrolases"/>
    <property type="match status" value="1"/>
</dbReference>
<reference evidence="2 3" key="1">
    <citation type="journal article" date="2012" name="PLoS Pathog.">
        <title>Diverse lifestyles and strategies of plant pathogenesis encoded in the genomes of eighteen Dothideomycetes fungi.</title>
        <authorList>
            <person name="Ohm R.A."/>
            <person name="Feau N."/>
            <person name="Henrissat B."/>
            <person name="Schoch C.L."/>
            <person name="Horwitz B.A."/>
            <person name="Barry K.W."/>
            <person name="Condon B.J."/>
            <person name="Copeland A.C."/>
            <person name="Dhillon B."/>
            <person name="Glaser F."/>
            <person name="Hesse C.N."/>
            <person name="Kosti I."/>
            <person name="LaButti K."/>
            <person name="Lindquist E.A."/>
            <person name="Lucas S."/>
            <person name="Salamov A.A."/>
            <person name="Bradshaw R.E."/>
            <person name="Ciuffetti L."/>
            <person name="Hamelin R.C."/>
            <person name="Kema G.H.J."/>
            <person name="Lawrence C."/>
            <person name="Scott J.A."/>
            <person name="Spatafora J.W."/>
            <person name="Turgeon B.G."/>
            <person name="de Wit P.J.G.M."/>
            <person name="Zhong S."/>
            <person name="Goodwin S.B."/>
            <person name="Grigoriev I.V."/>
        </authorList>
    </citation>
    <scope>NUCLEOTIDE SEQUENCE [LARGE SCALE GENOMIC DNA]</scope>
    <source>
        <strain evidence="3">C5 / ATCC 48332 / race O</strain>
    </source>
</reference>
<evidence type="ECO:0000313" key="2">
    <source>
        <dbReference type="EMBL" id="EMD95618.1"/>
    </source>
</evidence>
<keyword evidence="3" id="KW-1185">Reference proteome</keyword>
<evidence type="ECO:0000313" key="3">
    <source>
        <dbReference type="Proteomes" id="UP000016936"/>
    </source>
</evidence>
<feature type="domain" description="Alpha/beta hydrolase fold-3" evidence="1">
    <location>
        <begin position="1"/>
        <end position="110"/>
    </location>
</feature>
<name>M2V7A0_COCH5</name>
<accession>M2V7A0</accession>
<protein>
    <recommendedName>
        <fullName evidence="1">Alpha/beta hydrolase fold-3 domain-containing protein</fullName>
    </recommendedName>
</protein>
<feature type="non-terminal residue" evidence="2">
    <location>
        <position position="112"/>
    </location>
</feature>
<evidence type="ECO:0000259" key="1">
    <source>
        <dbReference type="Pfam" id="PF07859"/>
    </source>
</evidence>
<dbReference type="Proteomes" id="UP000016936">
    <property type="component" value="Unassembled WGS sequence"/>
</dbReference>